<feature type="non-terminal residue" evidence="9">
    <location>
        <position position="1"/>
    </location>
</feature>
<dbReference type="InterPro" id="IPR023298">
    <property type="entry name" value="ATPase_P-typ_TM_dom_sf"/>
</dbReference>
<evidence type="ECO:0000313" key="9">
    <source>
        <dbReference type="EMBL" id="MFD1657193.1"/>
    </source>
</evidence>
<dbReference type="InterPro" id="IPR001757">
    <property type="entry name" value="P_typ_ATPase"/>
</dbReference>
<keyword evidence="6" id="KW-0472">Membrane</keyword>
<evidence type="ECO:0000256" key="1">
    <source>
        <dbReference type="ARBA" id="ARBA00004370"/>
    </source>
</evidence>
<dbReference type="EMBL" id="JBHUDX010000005">
    <property type="protein sequence ID" value="MFD1657193.1"/>
    <property type="molecule type" value="Genomic_DNA"/>
</dbReference>
<accession>A0ABW4IL36</accession>
<dbReference type="InterPro" id="IPR023214">
    <property type="entry name" value="HAD_sf"/>
</dbReference>
<comment type="subcellular location">
    <subcellularLocation>
        <location evidence="1">Membrane</location>
    </subcellularLocation>
</comment>
<evidence type="ECO:0000256" key="3">
    <source>
        <dbReference type="ARBA" id="ARBA00022723"/>
    </source>
</evidence>
<dbReference type="Pfam" id="PF00689">
    <property type="entry name" value="Cation_ATPase_C"/>
    <property type="match status" value="1"/>
</dbReference>
<dbReference type="Gene3D" id="3.40.1110.10">
    <property type="entry name" value="Calcium-transporting ATPase, cytoplasmic domain N"/>
    <property type="match status" value="1"/>
</dbReference>
<keyword evidence="5" id="KW-1133">Transmembrane helix</keyword>
<keyword evidence="3" id="KW-0479">Metal-binding</keyword>
<comment type="caution">
    <text evidence="9">The sequence shown here is derived from an EMBL/GenBank/DDBJ whole genome shotgun (WGS) entry which is preliminary data.</text>
</comment>
<dbReference type="PRINTS" id="PR00120">
    <property type="entry name" value="HATPASE"/>
</dbReference>
<keyword evidence="2" id="KW-0812">Transmembrane</keyword>
<dbReference type="PANTHER" id="PTHR24093:SF513">
    <property type="entry name" value="CATION-TRANSPORTING ATPASE I-RELATED"/>
    <property type="match status" value="1"/>
</dbReference>
<dbReference type="InterPro" id="IPR036412">
    <property type="entry name" value="HAD-like_sf"/>
</dbReference>
<evidence type="ECO:0000256" key="6">
    <source>
        <dbReference type="ARBA" id="ARBA00023136"/>
    </source>
</evidence>
<dbReference type="Proteomes" id="UP001597261">
    <property type="component" value="Unassembled WGS sequence"/>
</dbReference>
<organism evidence="9 10">
    <name type="scientific">Streptomyces caeni</name>
    <dbReference type="NCBI Taxonomy" id="2307231"/>
    <lineage>
        <taxon>Bacteria</taxon>
        <taxon>Bacillati</taxon>
        <taxon>Actinomycetota</taxon>
        <taxon>Actinomycetes</taxon>
        <taxon>Kitasatosporales</taxon>
        <taxon>Streptomycetaceae</taxon>
        <taxon>Streptomyces</taxon>
    </lineage>
</organism>
<keyword evidence="4" id="KW-0460">Magnesium</keyword>
<sequence>ERTLRPGEELTDDAVRDLVFAGFVVLADPVRPGAAPATARLRAAGVHTVLLTGDHAATAEAIAASVTGEPDQTVCTGPELDALDDDALDALLPTVDIVARCTPHHKVRIVQAFQRLGRVVAMTGDGANDAPAIRLADVGIALGRRGTPAATAAADLVIGDDRLETIVTALTEGRAMWTSVRTALAILIGGNLGEVTFGVLASALAGGSPLSARQIMLVNLLTDLAPALSIAVRTPAESTGEQLLQEGPHHSLGTALTREMLQRGLTTALGAGLAWTAARFTGTRRRAGTVALVALVGTQLAQTLTSGGADRQVLAATVGSAAVLVGIIQTPGVSRFFGSTPLGPVGWGVALTAITTATFLHSALKPLSDRLARTAWLAAAVEGTGEHGPPSAPAALAAVPAAWLTGALSRLGLLPAGPGAAVTPGPAHRLG</sequence>
<dbReference type="Gene3D" id="1.20.1110.10">
    <property type="entry name" value="Calcium-transporting ATPase, transmembrane domain"/>
    <property type="match status" value="1"/>
</dbReference>
<reference evidence="10" key="1">
    <citation type="journal article" date="2019" name="Int. J. Syst. Evol. Microbiol.">
        <title>The Global Catalogue of Microorganisms (GCM) 10K type strain sequencing project: providing services to taxonomists for standard genome sequencing and annotation.</title>
        <authorList>
            <consortium name="The Broad Institute Genomics Platform"/>
            <consortium name="The Broad Institute Genome Sequencing Center for Infectious Disease"/>
            <person name="Wu L."/>
            <person name="Ma J."/>
        </authorList>
    </citation>
    <scope>NUCLEOTIDE SEQUENCE [LARGE SCALE GENOMIC DNA]</scope>
    <source>
        <strain evidence="10">CGMCC 1.12470</strain>
    </source>
</reference>
<comment type="catalytic activity">
    <reaction evidence="7">
        <text>ATP + H2O = ADP + phosphate + H(+)</text>
        <dbReference type="Rhea" id="RHEA:13065"/>
        <dbReference type="ChEBI" id="CHEBI:15377"/>
        <dbReference type="ChEBI" id="CHEBI:15378"/>
        <dbReference type="ChEBI" id="CHEBI:30616"/>
        <dbReference type="ChEBI" id="CHEBI:43474"/>
        <dbReference type="ChEBI" id="CHEBI:456216"/>
    </reaction>
</comment>
<evidence type="ECO:0000256" key="7">
    <source>
        <dbReference type="ARBA" id="ARBA00049360"/>
    </source>
</evidence>
<proteinExistence type="predicted"/>
<dbReference type="SUPFAM" id="SSF81665">
    <property type="entry name" value="Calcium ATPase, transmembrane domain M"/>
    <property type="match status" value="1"/>
</dbReference>
<feature type="domain" description="Cation-transporting P-type ATPase C-terminal" evidence="8">
    <location>
        <begin position="208"/>
        <end position="365"/>
    </location>
</feature>
<dbReference type="NCBIfam" id="TIGR01494">
    <property type="entry name" value="ATPase_P-type"/>
    <property type="match status" value="1"/>
</dbReference>
<evidence type="ECO:0000256" key="5">
    <source>
        <dbReference type="ARBA" id="ARBA00022989"/>
    </source>
</evidence>
<dbReference type="InterPro" id="IPR023299">
    <property type="entry name" value="ATPase_P-typ_cyto_dom_N"/>
</dbReference>
<evidence type="ECO:0000259" key="8">
    <source>
        <dbReference type="Pfam" id="PF00689"/>
    </source>
</evidence>
<dbReference type="InterPro" id="IPR006068">
    <property type="entry name" value="ATPase_P-typ_cation-transptr_C"/>
</dbReference>
<dbReference type="RefSeq" id="WP_381077942.1">
    <property type="nucleotide sequence ID" value="NZ_JBHUDX010000005.1"/>
</dbReference>
<evidence type="ECO:0000256" key="2">
    <source>
        <dbReference type="ARBA" id="ARBA00022692"/>
    </source>
</evidence>
<evidence type="ECO:0000256" key="4">
    <source>
        <dbReference type="ARBA" id="ARBA00022842"/>
    </source>
</evidence>
<dbReference type="PANTHER" id="PTHR24093">
    <property type="entry name" value="CATION TRANSPORTING ATPASE"/>
    <property type="match status" value="1"/>
</dbReference>
<dbReference type="SUPFAM" id="SSF56784">
    <property type="entry name" value="HAD-like"/>
    <property type="match status" value="1"/>
</dbReference>
<dbReference type="PRINTS" id="PR00119">
    <property type="entry name" value="CATATPASE"/>
</dbReference>
<keyword evidence="10" id="KW-1185">Reference proteome</keyword>
<protein>
    <submittedName>
        <fullName evidence="9">HAD-IC family P-type ATPase</fullName>
    </submittedName>
</protein>
<dbReference type="Pfam" id="PF00702">
    <property type="entry name" value="Hydrolase"/>
    <property type="match status" value="1"/>
</dbReference>
<dbReference type="Gene3D" id="3.40.50.1000">
    <property type="entry name" value="HAD superfamily/HAD-like"/>
    <property type="match status" value="1"/>
</dbReference>
<gene>
    <name evidence="9" type="ORF">ACFSL4_02830</name>
</gene>
<name>A0ABW4IL36_9ACTN</name>
<evidence type="ECO:0000313" key="10">
    <source>
        <dbReference type="Proteomes" id="UP001597261"/>
    </source>
</evidence>